<feature type="compositionally biased region" description="Polar residues" evidence="2">
    <location>
        <begin position="57"/>
        <end position="72"/>
    </location>
</feature>
<gene>
    <name evidence="4" type="ORF">EB796_023213</name>
</gene>
<accession>A0A7J7IZ23</accession>
<dbReference type="Pfam" id="PF12456">
    <property type="entry name" value="hSac2"/>
    <property type="match status" value="1"/>
</dbReference>
<reference evidence="4" key="1">
    <citation type="submission" date="2020-06" db="EMBL/GenBank/DDBJ databases">
        <title>Draft genome of Bugula neritina, a colonial animal packing powerful symbionts and potential medicines.</title>
        <authorList>
            <person name="Rayko M."/>
        </authorList>
    </citation>
    <scope>NUCLEOTIDE SEQUENCE [LARGE SCALE GENOMIC DNA]</scope>
    <source>
        <strain evidence="4">Kwan_BN1</strain>
    </source>
</reference>
<organism evidence="4 5">
    <name type="scientific">Bugula neritina</name>
    <name type="common">Brown bryozoan</name>
    <name type="synonym">Sertularia neritina</name>
    <dbReference type="NCBI Taxonomy" id="10212"/>
    <lineage>
        <taxon>Eukaryota</taxon>
        <taxon>Metazoa</taxon>
        <taxon>Spiralia</taxon>
        <taxon>Lophotrochozoa</taxon>
        <taxon>Bryozoa</taxon>
        <taxon>Gymnolaemata</taxon>
        <taxon>Cheilostomatida</taxon>
        <taxon>Flustrina</taxon>
        <taxon>Buguloidea</taxon>
        <taxon>Bugulidae</taxon>
        <taxon>Bugula</taxon>
    </lineage>
</organism>
<keyword evidence="5" id="KW-1185">Reference proteome</keyword>
<evidence type="ECO:0000256" key="1">
    <source>
        <dbReference type="ARBA" id="ARBA00009163"/>
    </source>
</evidence>
<comment type="caution">
    <text evidence="4">The sequence shown here is derived from an EMBL/GenBank/DDBJ whole genome shotgun (WGS) entry which is preliminary data.</text>
</comment>
<dbReference type="PANTHER" id="PTHR31108">
    <property type="entry name" value="TUMOR PROTEIN P63-REGULATED GENE 1-LIKE PROTEIN"/>
    <property type="match status" value="1"/>
</dbReference>
<feature type="domain" description="HSac2" evidence="3">
    <location>
        <begin position="130"/>
        <end position="309"/>
    </location>
</feature>
<dbReference type="PROSITE" id="PS51791">
    <property type="entry name" value="HSAC2"/>
    <property type="match status" value="1"/>
</dbReference>
<evidence type="ECO:0000313" key="4">
    <source>
        <dbReference type="EMBL" id="KAF6018478.1"/>
    </source>
</evidence>
<dbReference type="InterPro" id="IPR040242">
    <property type="entry name" value="TPRG1-like"/>
</dbReference>
<evidence type="ECO:0000256" key="2">
    <source>
        <dbReference type="SAM" id="MobiDB-lite"/>
    </source>
</evidence>
<evidence type="ECO:0000313" key="5">
    <source>
        <dbReference type="Proteomes" id="UP000593567"/>
    </source>
</evidence>
<dbReference type="GO" id="GO:0005737">
    <property type="term" value="C:cytoplasm"/>
    <property type="evidence" value="ECO:0007669"/>
    <property type="project" value="TreeGrafter"/>
</dbReference>
<name>A0A7J7IZ23_BUGNE</name>
<feature type="compositionally biased region" description="Basic and acidic residues" evidence="2">
    <location>
        <begin position="47"/>
        <end position="56"/>
    </location>
</feature>
<proteinExistence type="inferred from homology"/>
<dbReference type="AlphaFoldDB" id="A0A7J7IZ23"/>
<dbReference type="InterPro" id="IPR034753">
    <property type="entry name" value="hSac2"/>
</dbReference>
<dbReference type="InterPro" id="IPR022158">
    <property type="entry name" value="Inositol_phosphatase"/>
</dbReference>
<feature type="region of interest" description="Disordered" evidence="2">
    <location>
        <begin position="23"/>
        <end position="80"/>
    </location>
</feature>
<dbReference type="EMBL" id="VXIV02003306">
    <property type="protein sequence ID" value="KAF6018478.1"/>
    <property type="molecule type" value="Genomic_DNA"/>
</dbReference>
<comment type="similarity">
    <text evidence="1">Belongs to the TPRG1 family.</text>
</comment>
<evidence type="ECO:0000259" key="3">
    <source>
        <dbReference type="PROSITE" id="PS51791"/>
    </source>
</evidence>
<protein>
    <submittedName>
        <fullName evidence="4">TPRG1L</fullName>
    </submittedName>
</protein>
<dbReference type="Proteomes" id="UP000593567">
    <property type="component" value="Unassembled WGS sequence"/>
</dbReference>
<dbReference type="PANTHER" id="PTHR31108:SF1">
    <property type="entry name" value="HSAC2 DOMAIN-CONTAINING PROTEIN"/>
    <property type="match status" value="1"/>
</dbReference>
<sequence>MASGAESFVDISLNDISHSAEHEAVGNISQSEANTDSLSITNIETDMSTRKSRNDAKPNNSHSETEYQSETAVRTHAHSDTDSQSEVQMLLIYTAPQCFCHLQTLKKTPETLISSEYIIIFKYKSGDFFSSSDHAFHKAVEEISESVYDPELDGPNIIGSWLLMEVDHWDNETEKIVVLTDESLLTVRYDFVPRTVYKYKRVALKDFDTVLTGNFSSTPPTRSWNYTSELKKRPYGGVRLMWNKGELPGFFQRWNPRSDTMPWQTYTHHPLVFTSLGSQSPSYSLRSFVEAFVEAVNKILAGSGQDQVLTIKEEPLHQSVYLGFSSQIHNQSFLGMSKNRGPVSF</sequence>
<dbReference type="OrthoDB" id="10012704at2759"/>
<feature type="compositionally biased region" description="Polar residues" evidence="2">
    <location>
        <begin position="27"/>
        <end position="46"/>
    </location>
</feature>